<organism evidence="1 2">
    <name type="scientific">Cyprinodon variegatus</name>
    <name type="common">Sheepshead minnow</name>
    <dbReference type="NCBI Taxonomy" id="28743"/>
    <lineage>
        <taxon>Eukaryota</taxon>
        <taxon>Metazoa</taxon>
        <taxon>Chordata</taxon>
        <taxon>Craniata</taxon>
        <taxon>Vertebrata</taxon>
        <taxon>Euteleostomi</taxon>
        <taxon>Actinopterygii</taxon>
        <taxon>Neopterygii</taxon>
        <taxon>Teleostei</taxon>
        <taxon>Neoteleostei</taxon>
        <taxon>Acanthomorphata</taxon>
        <taxon>Ovalentaria</taxon>
        <taxon>Atherinomorphae</taxon>
        <taxon>Cyprinodontiformes</taxon>
        <taxon>Cyprinodontidae</taxon>
        <taxon>Cyprinodon</taxon>
    </lineage>
</organism>
<protein>
    <submittedName>
        <fullName evidence="1">Solute carrier family 7 member 6 opposite strand</fullName>
    </submittedName>
</protein>
<dbReference type="GeneTree" id="ENSGT00390000015672"/>
<dbReference type="Proteomes" id="UP000265020">
    <property type="component" value="Unassembled WGS sequence"/>
</dbReference>
<dbReference type="Ensembl" id="ENSCVAT00000011928.1">
    <property type="protein sequence ID" value="ENSCVAP00000002318.1"/>
    <property type="gene ID" value="ENSCVAG00000003398.1"/>
</dbReference>
<evidence type="ECO:0000313" key="1">
    <source>
        <dbReference type="Ensembl" id="ENSCVAP00000002318.1"/>
    </source>
</evidence>
<dbReference type="STRING" id="28743.ENSCVAP00000002318"/>
<keyword evidence="2" id="KW-1185">Reference proteome</keyword>
<reference evidence="1" key="2">
    <citation type="submission" date="2025-09" db="UniProtKB">
        <authorList>
            <consortium name="Ensembl"/>
        </authorList>
    </citation>
    <scope>IDENTIFICATION</scope>
</reference>
<dbReference type="GO" id="GO:0061053">
    <property type="term" value="P:somite development"/>
    <property type="evidence" value="ECO:0007669"/>
    <property type="project" value="Ensembl"/>
</dbReference>
<proteinExistence type="predicted"/>
<dbReference type="GO" id="GO:0021552">
    <property type="term" value="P:midbrain-hindbrain boundary structural organization"/>
    <property type="evidence" value="ECO:0007669"/>
    <property type="project" value="Ensembl"/>
</dbReference>
<dbReference type="AlphaFoldDB" id="A0A3Q2CBT7"/>
<dbReference type="PANTHER" id="PTHR31196:SF2">
    <property type="entry name" value="RNA POLYMERASE II NUCLEAR LOCALIZATION PROTEIN SLC7A6OS-RELATED"/>
    <property type="match status" value="1"/>
</dbReference>
<dbReference type="OMA" id="LTRENWC"/>
<reference evidence="1" key="1">
    <citation type="submission" date="2025-08" db="UniProtKB">
        <authorList>
            <consortium name="Ensembl"/>
        </authorList>
    </citation>
    <scope>IDENTIFICATION</scope>
</reference>
<name>A0A3Q2CBT7_CYPVA</name>
<accession>A0A3Q2CBT7</accession>
<dbReference type="InterPro" id="IPR040218">
    <property type="entry name" value="SLC7A6OS"/>
</dbReference>
<evidence type="ECO:0000313" key="2">
    <source>
        <dbReference type="Proteomes" id="UP000265020"/>
    </source>
</evidence>
<dbReference type="PANTHER" id="PTHR31196">
    <property type="entry name" value="RNA POLYMERASE II NUCLEAR LOCALIZATION PROTEIN SLC7A6OS-RELATED"/>
    <property type="match status" value="1"/>
</dbReference>
<sequence>MDPNTTILRVKRKRGTDPADSLLLACKRIRPESSQNAGETVPEPNEAEVENSVFKLVATVATQDAPVQTQVRHALARPRAAHALRPSAASSQRIIGDLRSTKKRSHQAGSRTSCLSGPTLTRENWCVWMDGRTDE</sequence>